<dbReference type="EMBL" id="PDCK01000044">
    <property type="protein sequence ID" value="PRQ25307.1"/>
    <property type="molecule type" value="Genomic_DNA"/>
</dbReference>
<evidence type="ECO:0000256" key="4">
    <source>
        <dbReference type="ARBA" id="ARBA00022840"/>
    </source>
</evidence>
<name>A0A2P6PTP8_ROSCH</name>
<dbReference type="InterPro" id="IPR042099">
    <property type="entry name" value="ANL_N_sf"/>
</dbReference>
<comment type="similarity">
    <text evidence="1">Belongs to the ATP-dependent AMP-binding enzyme family.</text>
</comment>
<dbReference type="Gene3D" id="3.40.50.12780">
    <property type="entry name" value="N-terminal domain of ligase-like"/>
    <property type="match status" value="1"/>
</dbReference>
<dbReference type="GO" id="GO:0005524">
    <property type="term" value="F:ATP binding"/>
    <property type="evidence" value="ECO:0007669"/>
    <property type="project" value="UniProtKB-KW"/>
</dbReference>
<proteinExistence type="inferred from homology"/>
<accession>A0A2P6PTP8</accession>
<dbReference type="STRING" id="74649.A0A2P6PTP8"/>
<gene>
    <name evidence="5" type="ORF">RchiOBHm_Chr6g0282121</name>
</gene>
<evidence type="ECO:0000256" key="1">
    <source>
        <dbReference type="ARBA" id="ARBA00006432"/>
    </source>
</evidence>
<comment type="caution">
    <text evidence="5">The sequence shown here is derived from an EMBL/GenBank/DDBJ whole genome shotgun (WGS) entry which is preliminary data.</text>
</comment>
<protein>
    <submittedName>
        <fullName evidence="5">Putative butyrate--CoA ligase</fullName>
        <ecNumber evidence="5">6.2.1.2</ecNumber>
    </submittedName>
</protein>
<evidence type="ECO:0000313" key="6">
    <source>
        <dbReference type="Proteomes" id="UP000238479"/>
    </source>
</evidence>
<keyword evidence="4" id="KW-0067">ATP-binding</keyword>
<reference evidence="5 6" key="1">
    <citation type="journal article" date="2018" name="Nat. Genet.">
        <title>The Rosa genome provides new insights in the design of modern roses.</title>
        <authorList>
            <person name="Bendahmane M."/>
        </authorList>
    </citation>
    <scope>NUCLEOTIDE SEQUENCE [LARGE SCALE GENOMIC DNA]</scope>
    <source>
        <strain evidence="6">cv. Old Blush</strain>
    </source>
</reference>
<evidence type="ECO:0000256" key="3">
    <source>
        <dbReference type="ARBA" id="ARBA00022741"/>
    </source>
</evidence>
<evidence type="ECO:0000256" key="2">
    <source>
        <dbReference type="ARBA" id="ARBA00022598"/>
    </source>
</evidence>
<dbReference type="PANTHER" id="PTHR43859:SF57">
    <property type="entry name" value="ACYL-ACTIVATING ENZYME 8-RELATED"/>
    <property type="match status" value="1"/>
</dbReference>
<dbReference type="AlphaFoldDB" id="A0A2P6PTP8"/>
<keyword evidence="3" id="KW-0547">Nucleotide-binding</keyword>
<evidence type="ECO:0000313" key="5">
    <source>
        <dbReference type="EMBL" id="PRQ25307.1"/>
    </source>
</evidence>
<sequence>MTSGASLPVVVTSRIESLGFPWLTGYGLMETAGVVVSCAWKPGWNKLPATERARLKLRQGVGGSGYE</sequence>
<dbReference type="Gramene" id="PRQ25307">
    <property type="protein sequence ID" value="PRQ25307"/>
    <property type="gene ID" value="RchiOBHm_Chr6g0282121"/>
</dbReference>
<organism evidence="5 6">
    <name type="scientific">Rosa chinensis</name>
    <name type="common">China rose</name>
    <dbReference type="NCBI Taxonomy" id="74649"/>
    <lineage>
        <taxon>Eukaryota</taxon>
        <taxon>Viridiplantae</taxon>
        <taxon>Streptophyta</taxon>
        <taxon>Embryophyta</taxon>
        <taxon>Tracheophyta</taxon>
        <taxon>Spermatophyta</taxon>
        <taxon>Magnoliopsida</taxon>
        <taxon>eudicotyledons</taxon>
        <taxon>Gunneridae</taxon>
        <taxon>Pentapetalae</taxon>
        <taxon>rosids</taxon>
        <taxon>fabids</taxon>
        <taxon>Rosales</taxon>
        <taxon>Rosaceae</taxon>
        <taxon>Rosoideae</taxon>
        <taxon>Rosoideae incertae sedis</taxon>
        <taxon>Rosa</taxon>
    </lineage>
</organism>
<dbReference type="GO" id="GO:0031956">
    <property type="term" value="F:medium-chain fatty acid-CoA ligase activity"/>
    <property type="evidence" value="ECO:0007669"/>
    <property type="project" value="UniProtKB-EC"/>
</dbReference>
<dbReference type="EC" id="6.2.1.2" evidence="5"/>
<keyword evidence="2 5" id="KW-0436">Ligase</keyword>
<dbReference type="Proteomes" id="UP000238479">
    <property type="component" value="Chromosome 6"/>
</dbReference>
<dbReference type="PANTHER" id="PTHR43859">
    <property type="entry name" value="ACYL-ACTIVATING ENZYME"/>
    <property type="match status" value="1"/>
</dbReference>
<keyword evidence="6" id="KW-1185">Reference proteome</keyword>